<dbReference type="Proteomes" id="UP000051449">
    <property type="component" value="Unassembled WGS sequence"/>
</dbReference>
<dbReference type="RefSeq" id="WP_000011675.1">
    <property type="nucleotide sequence ID" value="NZ_CACSGJ010000056.1"/>
</dbReference>
<evidence type="ECO:0000313" key="1">
    <source>
        <dbReference type="EMBL" id="KQE03613.1"/>
    </source>
</evidence>
<name>A0AAP1AE44_ACIBA</name>
<organism evidence="1 2">
    <name type="scientific">Acinetobacter baumannii</name>
    <dbReference type="NCBI Taxonomy" id="470"/>
    <lineage>
        <taxon>Bacteria</taxon>
        <taxon>Pseudomonadati</taxon>
        <taxon>Pseudomonadota</taxon>
        <taxon>Gammaproteobacteria</taxon>
        <taxon>Moraxellales</taxon>
        <taxon>Moraxellaceae</taxon>
        <taxon>Acinetobacter</taxon>
        <taxon>Acinetobacter calcoaceticus/baumannii complex</taxon>
    </lineage>
</organism>
<sequence>MSFWKWLFGSNESSPQPQKSVDLIIGNITKQVEELSALEEQKLREANNHGEEAAKILFKQDEANAEAARARTVGAALSKLITAPQNLTIEDVKKEIN</sequence>
<comment type="caution">
    <text evidence="1">The sequence shown here is derived from an EMBL/GenBank/DDBJ whole genome shotgun (WGS) entry which is preliminary data.</text>
</comment>
<proteinExistence type="predicted"/>
<dbReference type="AlphaFoldDB" id="A0AAP1AE44"/>
<gene>
    <name evidence="1" type="ORF">APD33_13440</name>
</gene>
<protein>
    <submittedName>
        <fullName evidence="1">Uncharacterized protein</fullName>
    </submittedName>
</protein>
<reference evidence="1 2" key="1">
    <citation type="submission" date="2015-10" db="EMBL/GenBank/DDBJ databases">
        <title>The utility of whole genome sequencing in characterizing Acinetobacter epidemiology and analyzing hospital outbreaks.</title>
        <authorList>
            <person name="Ozer E.A."/>
            <person name="Fitzpatrick M.A."/>
            <person name="Hauser A.R."/>
        </authorList>
    </citation>
    <scope>NUCLEOTIDE SEQUENCE [LARGE SCALE GENOMIC DNA]</scope>
    <source>
        <strain evidence="1 2">ABBL072</strain>
    </source>
</reference>
<evidence type="ECO:0000313" key="2">
    <source>
        <dbReference type="Proteomes" id="UP000051449"/>
    </source>
</evidence>
<dbReference type="EMBL" id="LLGC01000179">
    <property type="protein sequence ID" value="KQE03613.1"/>
    <property type="molecule type" value="Genomic_DNA"/>
</dbReference>
<accession>A0AAP1AE44</accession>